<dbReference type="AlphaFoldDB" id="A0A7R9G3L3"/>
<organism evidence="1">
    <name type="scientific">Timema shepardi</name>
    <name type="common">Walking stick</name>
    <dbReference type="NCBI Taxonomy" id="629360"/>
    <lineage>
        <taxon>Eukaryota</taxon>
        <taxon>Metazoa</taxon>
        <taxon>Ecdysozoa</taxon>
        <taxon>Arthropoda</taxon>
        <taxon>Hexapoda</taxon>
        <taxon>Insecta</taxon>
        <taxon>Pterygota</taxon>
        <taxon>Neoptera</taxon>
        <taxon>Polyneoptera</taxon>
        <taxon>Phasmatodea</taxon>
        <taxon>Timematodea</taxon>
        <taxon>Timematoidea</taxon>
        <taxon>Timematidae</taxon>
        <taxon>Timema</taxon>
    </lineage>
</organism>
<accession>A0A7R9G3L3</accession>
<reference evidence="1" key="1">
    <citation type="submission" date="2020-11" db="EMBL/GenBank/DDBJ databases">
        <authorList>
            <person name="Tran Van P."/>
        </authorList>
    </citation>
    <scope>NUCLEOTIDE SEQUENCE</scope>
</reference>
<sequence>MNISPMASLVLTDSSQLTSDSHHLAKLGHTRSVAPHLRRTKFDYETGPKGWKVHCADHMTPSIRKCWHHHR</sequence>
<dbReference type="EMBL" id="OC005877">
    <property type="protein sequence ID" value="CAD7265720.1"/>
    <property type="molecule type" value="Genomic_DNA"/>
</dbReference>
<gene>
    <name evidence="1" type="ORF">TSIB3V08_LOCUS9750</name>
</gene>
<proteinExistence type="predicted"/>
<protein>
    <submittedName>
        <fullName evidence="1">Uncharacterized protein</fullName>
    </submittedName>
</protein>
<name>A0A7R9G3L3_TIMSH</name>
<evidence type="ECO:0000313" key="1">
    <source>
        <dbReference type="EMBL" id="CAD7265720.1"/>
    </source>
</evidence>